<dbReference type="InterPro" id="IPR012348">
    <property type="entry name" value="RNR-like"/>
</dbReference>
<dbReference type="EMBL" id="LT629695">
    <property type="protein sequence ID" value="SDH90577.1"/>
    <property type="molecule type" value="Genomic_DNA"/>
</dbReference>
<protein>
    <submittedName>
        <fullName evidence="2">Uncharacterized protein</fullName>
    </submittedName>
</protein>
<dbReference type="Gene3D" id="1.10.620.20">
    <property type="entry name" value="Ribonucleotide Reductase, subunit A"/>
    <property type="match status" value="1"/>
</dbReference>
<dbReference type="Proteomes" id="UP000198822">
    <property type="component" value="Chromosome I"/>
</dbReference>
<dbReference type="GO" id="GO:0016491">
    <property type="term" value="F:oxidoreductase activity"/>
    <property type="evidence" value="ECO:0007669"/>
    <property type="project" value="InterPro"/>
</dbReference>
<feature type="compositionally biased region" description="Basic and acidic residues" evidence="1">
    <location>
        <begin position="19"/>
        <end position="44"/>
    </location>
</feature>
<reference evidence="3" key="1">
    <citation type="submission" date="2016-10" db="EMBL/GenBank/DDBJ databases">
        <authorList>
            <person name="Varghese N."/>
            <person name="Submissions S."/>
        </authorList>
    </citation>
    <scope>NUCLEOTIDE SEQUENCE [LARGE SCALE GENOMIC DNA]</scope>
    <source>
        <strain evidence="3">DSM 22002</strain>
    </source>
</reference>
<accession>A0A1G8G862</accession>
<evidence type="ECO:0000256" key="1">
    <source>
        <dbReference type="SAM" id="MobiDB-lite"/>
    </source>
</evidence>
<proteinExistence type="predicted"/>
<dbReference type="AlphaFoldDB" id="A0A1G8G862"/>
<dbReference type="STRING" id="399736.SAMN04489720_2800"/>
<name>A0A1G8G862_9MICO</name>
<keyword evidence="3" id="KW-1185">Reference proteome</keyword>
<evidence type="ECO:0000313" key="2">
    <source>
        <dbReference type="EMBL" id="SDH90577.1"/>
    </source>
</evidence>
<organism evidence="2 3">
    <name type="scientific">Agrococcus jejuensis</name>
    <dbReference type="NCBI Taxonomy" id="399736"/>
    <lineage>
        <taxon>Bacteria</taxon>
        <taxon>Bacillati</taxon>
        <taxon>Actinomycetota</taxon>
        <taxon>Actinomycetes</taxon>
        <taxon>Micrococcales</taxon>
        <taxon>Microbacteriaceae</taxon>
        <taxon>Agrococcus</taxon>
    </lineage>
</organism>
<sequence length="318" mass="34507">MTSGGEGTREGGSDAGGRTGDERTHAPHPSRGDARRGAAPESHADAGIVETMSRTTAPERAFDVRAFARDARGSHRDALDLAAFVDAPLDDVALRLVAVLHHVEAATMGRLRDMLVTATHKDARVTAFLVTWAYERFWIADALKAILDAHDHPTELHGRTRFRPRELAERRGPVRRAILANLTGTDVIAVHASTGLVDEWIIGEAFGALARHAKHATVDVLAGIVDDVQSRHLEFLQQEAERRLAASPRARRLSRRAILGGAWPIGAIHVPARARHLLERLTFAGAHGRLALERVRDRVAALPGMDATATRLAARLVA</sequence>
<evidence type="ECO:0000313" key="3">
    <source>
        <dbReference type="Proteomes" id="UP000198822"/>
    </source>
</evidence>
<feature type="region of interest" description="Disordered" evidence="1">
    <location>
        <begin position="1"/>
        <end position="47"/>
    </location>
</feature>
<gene>
    <name evidence="2" type="ORF">SAMN04489720_2800</name>
</gene>